<organism evidence="8 9">
    <name type="scientific">Candidatus Niyogibacteria bacterium RIFCSPLOWO2_01_FULL_45_48</name>
    <dbReference type="NCBI Taxonomy" id="1801724"/>
    <lineage>
        <taxon>Bacteria</taxon>
        <taxon>Candidatus Niyogiibacteriota</taxon>
    </lineage>
</organism>
<feature type="transmembrane region" description="Helical" evidence="6">
    <location>
        <begin position="12"/>
        <end position="33"/>
    </location>
</feature>
<dbReference type="Pfam" id="PF13462">
    <property type="entry name" value="Thioredoxin_4"/>
    <property type="match status" value="1"/>
</dbReference>
<evidence type="ECO:0000256" key="4">
    <source>
        <dbReference type="ARBA" id="ARBA00023157"/>
    </source>
</evidence>
<gene>
    <name evidence="8" type="ORF">A2931_00350</name>
</gene>
<dbReference type="EMBL" id="MHMQ01000032">
    <property type="protein sequence ID" value="OGZ29739.1"/>
    <property type="molecule type" value="Genomic_DNA"/>
</dbReference>
<accession>A0A1G2EV99</accession>
<evidence type="ECO:0000256" key="6">
    <source>
        <dbReference type="SAM" id="Phobius"/>
    </source>
</evidence>
<dbReference type="InterPro" id="IPR013766">
    <property type="entry name" value="Thioredoxin_domain"/>
</dbReference>
<evidence type="ECO:0000256" key="2">
    <source>
        <dbReference type="ARBA" id="ARBA00022729"/>
    </source>
</evidence>
<proteinExistence type="inferred from homology"/>
<keyword evidence="6" id="KW-1133">Transmembrane helix</keyword>
<keyword evidence="6" id="KW-0812">Transmembrane</keyword>
<dbReference type="GO" id="GO:0016491">
    <property type="term" value="F:oxidoreductase activity"/>
    <property type="evidence" value="ECO:0007669"/>
    <property type="project" value="UniProtKB-KW"/>
</dbReference>
<sequence>MDDKNQPYLIPASIIVAGVIIAVAVMYAGGVDFGGKKADTKKQGPEAQAGEASALLGVVEGDQVLGSPLAPVTFVEFGDFQCPFCGRFYQTTEKELIEKYVKTGQVKFIWRDFAFLGQESFDAAVAARCAGEQGKFWEYHNYLFENQREENQGTFSVANLKNFALVLNLDASQFDSCLDSQKYLSAVQKETELGRQLGVDGTPSSFVNGANIAGSLPFAQFEALIQNALNP</sequence>
<evidence type="ECO:0000259" key="7">
    <source>
        <dbReference type="PROSITE" id="PS51352"/>
    </source>
</evidence>
<name>A0A1G2EV99_9BACT</name>
<keyword evidence="3" id="KW-0560">Oxidoreductase</keyword>
<dbReference type="PANTHER" id="PTHR13887">
    <property type="entry name" value="GLUTATHIONE S-TRANSFERASE KAPPA"/>
    <property type="match status" value="1"/>
</dbReference>
<evidence type="ECO:0000256" key="1">
    <source>
        <dbReference type="ARBA" id="ARBA00005791"/>
    </source>
</evidence>
<reference evidence="8 9" key="1">
    <citation type="journal article" date="2016" name="Nat. Commun.">
        <title>Thousands of microbial genomes shed light on interconnected biogeochemical processes in an aquifer system.</title>
        <authorList>
            <person name="Anantharaman K."/>
            <person name="Brown C.T."/>
            <person name="Hug L.A."/>
            <person name="Sharon I."/>
            <person name="Castelle C.J."/>
            <person name="Probst A.J."/>
            <person name="Thomas B.C."/>
            <person name="Singh A."/>
            <person name="Wilkins M.J."/>
            <person name="Karaoz U."/>
            <person name="Brodie E.L."/>
            <person name="Williams K.H."/>
            <person name="Hubbard S.S."/>
            <person name="Banfield J.F."/>
        </authorList>
    </citation>
    <scope>NUCLEOTIDE SEQUENCE [LARGE SCALE GENOMIC DNA]</scope>
</reference>
<dbReference type="Proteomes" id="UP000177486">
    <property type="component" value="Unassembled WGS sequence"/>
</dbReference>
<dbReference type="PROSITE" id="PS51352">
    <property type="entry name" value="THIOREDOXIN_2"/>
    <property type="match status" value="1"/>
</dbReference>
<evidence type="ECO:0000313" key="9">
    <source>
        <dbReference type="Proteomes" id="UP000177486"/>
    </source>
</evidence>
<dbReference type="SUPFAM" id="SSF52833">
    <property type="entry name" value="Thioredoxin-like"/>
    <property type="match status" value="1"/>
</dbReference>
<feature type="domain" description="Thioredoxin" evidence="7">
    <location>
        <begin position="41"/>
        <end position="230"/>
    </location>
</feature>
<keyword evidence="4" id="KW-1015">Disulfide bond</keyword>
<dbReference type="AlphaFoldDB" id="A0A1G2EV99"/>
<dbReference type="PANTHER" id="PTHR13887:SF14">
    <property type="entry name" value="DISULFIDE BOND FORMATION PROTEIN D"/>
    <property type="match status" value="1"/>
</dbReference>
<keyword evidence="6" id="KW-0472">Membrane</keyword>
<keyword evidence="5" id="KW-0676">Redox-active center</keyword>
<evidence type="ECO:0000313" key="8">
    <source>
        <dbReference type="EMBL" id="OGZ29739.1"/>
    </source>
</evidence>
<protein>
    <recommendedName>
        <fullName evidence="7">Thioredoxin domain-containing protein</fullName>
    </recommendedName>
</protein>
<comment type="caution">
    <text evidence="8">The sequence shown here is derived from an EMBL/GenBank/DDBJ whole genome shotgun (WGS) entry which is preliminary data.</text>
</comment>
<evidence type="ECO:0000256" key="3">
    <source>
        <dbReference type="ARBA" id="ARBA00023002"/>
    </source>
</evidence>
<dbReference type="InterPro" id="IPR012336">
    <property type="entry name" value="Thioredoxin-like_fold"/>
</dbReference>
<dbReference type="InterPro" id="IPR036249">
    <property type="entry name" value="Thioredoxin-like_sf"/>
</dbReference>
<dbReference type="Gene3D" id="3.40.30.10">
    <property type="entry name" value="Glutaredoxin"/>
    <property type="match status" value="1"/>
</dbReference>
<evidence type="ECO:0000256" key="5">
    <source>
        <dbReference type="ARBA" id="ARBA00023284"/>
    </source>
</evidence>
<keyword evidence="2" id="KW-0732">Signal</keyword>
<comment type="similarity">
    <text evidence="1">Belongs to the thioredoxin family. DsbA subfamily.</text>
</comment>